<keyword evidence="2" id="KW-1133">Transmembrane helix</keyword>
<feature type="transmembrane region" description="Helical" evidence="2">
    <location>
        <begin position="52"/>
        <end position="70"/>
    </location>
</feature>
<feature type="transmembrane region" description="Helical" evidence="2">
    <location>
        <begin position="90"/>
        <end position="110"/>
    </location>
</feature>
<feature type="compositionally biased region" description="Polar residues" evidence="1">
    <location>
        <begin position="386"/>
        <end position="395"/>
    </location>
</feature>
<evidence type="ECO:0000313" key="4">
    <source>
        <dbReference type="Proteomes" id="UP000054007"/>
    </source>
</evidence>
<reference evidence="3 4" key="1">
    <citation type="journal article" date="2015" name="Fungal Genet. Biol.">
        <title>Evolution of novel wood decay mechanisms in Agaricales revealed by the genome sequences of Fistulina hepatica and Cylindrobasidium torrendii.</title>
        <authorList>
            <person name="Floudas D."/>
            <person name="Held B.W."/>
            <person name="Riley R."/>
            <person name="Nagy L.G."/>
            <person name="Koehler G."/>
            <person name="Ransdell A.S."/>
            <person name="Younus H."/>
            <person name="Chow J."/>
            <person name="Chiniquy J."/>
            <person name="Lipzen A."/>
            <person name="Tritt A."/>
            <person name="Sun H."/>
            <person name="Haridas S."/>
            <person name="LaButti K."/>
            <person name="Ohm R.A."/>
            <person name="Kues U."/>
            <person name="Blanchette R.A."/>
            <person name="Grigoriev I.V."/>
            <person name="Minto R.E."/>
            <person name="Hibbett D.S."/>
        </authorList>
    </citation>
    <scope>NUCLEOTIDE SEQUENCE [LARGE SCALE GENOMIC DNA]</scope>
    <source>
        <strain evidence="3 4">FP15055 ss-10</strain>
    </source>
</reference>
<evidence type="ECO:0000256" key="2">
    <source>
        <dbReference type="SAM" id="Phobius"/>
    </source>
</evidence>
<feature type="region of interest" description="Disordered" evidence="1">
    <location>
        <begin position="430"/>
        <end position="494"/>
    </location>
</feature>
<accession>A0A0D7BDA8</accession>
<keyword evidence="4" id="KW-1185">Reference proteome</keyword>
<name>A0A0D7BDA8_9AGAR</name>
<evidence type="ECO:0000313" key="3">
    <source>
        <dbReference type="EMBL" id="KIY67546.1"/>
    </source>
</evidence>
<feature type="region of interest" description="Disordered" evidence="1">
    <location>
        <begin position="549"/>
        <end position="633"/>
    </location>
</feature>
<protein>
    <recommendedName>
        <fullName evidence="5">Transmembrane protein</fullName>
    </recommendedName>
</protein>
<proteinExistence type="predicted"/>
<feature type="transmembrane region" description="Helical" evidence="2">
    <location>
        <begin position="23"/>
        <end position="40"/>
    </location>
</feature>
<dbReference type="EMBL" id="KN880523">
    <property type="protein sequence ID" value="KIY67546.1"/>
    <property type="molecule type" value="Genomic_DNA"/>
</dbReference>
<dbReference type="Proteomes" id="UP000054007">
    <property type="component" value="Unassembled WGS sequence"/>
</dbReference>
<keyword evidence="2" id="KW-0472">Membrane</keyword>
<feature type="compositionally biased region" description="Polar residues" evidence="1">
    <location>
        <begin position="557"/>
        <end position="575"/>
    </location>
</feature>
<evidence type="ECO:0000256" key="1">
    <source>
        <dbReference type="SAM" id="MobiDB-lite"/>
    </source>
</evidence>
<evidence type="ECO:0008006" key="5">
    <source>
        <dbReference type="Google" id="ProtNLM"/>
    </source>
</evidence>
<feature type="transmembrane region" description="Helical" evidence="2">
    <location>
        <begin position="126"/>
        <end position="147"/>
    </location>
</feature>
<sequence length="643" mass="68997">MGSVCLSAASILRCSPLSWTENIVIIVPPAVQLLISFLVIRTHGRNGSKYSHLLIIESCISLLLAILDLVSHTLPAVRDVLPTFTALDIALGALSVLPITLYMLFLFLFVRSEAMSLVPTNSQKTILASFALFIPAVAVLNEVASLLDIHRSRSSGRVVVGFRNGQDQSVETSLTLAAFATYQAMSFALVFSRLIKAILTQKSSEKYQVKGTGWITAGVKIGAIETVVGFAEAAFPEVLSRRILRLIGRACIVTGIIKGLDGFADGDAWSRKAIKGPLLISAPQHNTFRQLSPTATSFHTAPRALGPNEKAGRGLKPRATTGLAGLEQFRDQQSHVDFAAAKRVTIHVSGKGAPELHMRFSLLNIPSPALIAEQAKKRLDTEKMSESLTRFNSQHSSKRARSPNMSIIPESPAVSTNGVTPIIAPSVEDTLQPLVPGKQPIQKRLSDVSTPDLVEEPQRPSEELFTTPKRPNSKYHLPSRASKPGSVHTPSSSVGTINSLGWSKAESVQTPATAHTAGSSFGNFARSAKVREVPSEWLGSMSTDRVYKDEVARRPRQSGSSVNWVRSPNDPSVVTPSGEGAPSPLSQWRSGMKITGMGNAPRKFTPSPQAGGGRGSLHVAPILIPPPSGFKPNVEIIQTDSPV</sequence>
<dbReference type="STRING" id="1314674.A0A0D7BDA8"/>
<dbReference type="OrthoDB" id="3219582at2759"/>
<organism evidence="3 4">
    <name type="scientific">Cylindrobasidium torrendii FP15055 ss-10</name>
    <dbReference type="NCBI Taxonomy" id="1314674"/>
    <lineage>
        <taxon>Eukaryota</taxon>
        <taxon>Fungi</taxon>
        <taxon>Dikarya</taxon>
        <taxon>Basidiomycota</taxon>
        <taxon>Agaricomycotina</taxon>
        <taxon>Agaricomycetes</taxon>
        <taxon>Agaricomycetidae</taxon>
        <taxon>Agaricales</taxon>
        <taxon>Marasmiineae</taxon>
        <taxon>Physalacriaceae</taxon>
        <taxon>Cylindrobasidium</taxon>
    </lineage>
</organism>
<feature type="region of interest" description="Disordered" evidence="1">
    <location>
        <begin position="382"/>
        <end position="413"/>
    </location>
</feature>
<dbReference type="AlphaFoldDB" id="A0A0D7BDA8"/>
<gene>
    <name evidence="3" type="ORF">CYLTODRAFT_454361</name>
</gene>
<keyword evidence="2" id="KW-0812">Transmembrane</keyword>